<comment type="caution">
    <text evidence="2">The sequence shown here is derived from an EMBL/GenBank/DDBJ whole genome shotgun (WGS) entry which is preliminary data.</text>
</comment>
<dbReference type="AlphaFoldDB" id="I3IMS8"/>
<keyword evidence="1" id="KW-0812">Transmembrane</keyword>
<evidence type="ECO:0000313" key="2">
    <source>
        <dbReference type="EMBL" id="GAB63023.1"/>
    </source>
</evidence>
<sequence length="46" mass="5596">MNDALLFNFRRDLQNFYPLYSIVFQPVLPIFYYPFSYPVYLANPVK</sequence>
<protein>
    <submittedName>
        <fullName evidence="2">Uncharacterized protein</fullName>
    </submittedName>
</protein>
<evidence type="ECO:0000313" key="3">
    <source>
        <dbReference type="Proteomes" id="UP000002985"/>
    </source>
</evidence>
<name>I3IMS8_9BACT</name>
<keyword evidence="1" id="KW-1133">Transmembrane helix</keyword>
<evidence type="ECO:0000256" key="1">
    <source>
        <dbReference type="SAM" id="Phobius"/>
    </source>
</evidence>
<proteinExistence type="predicted"/>
<keyword evidence="1" id="KW-0472">Membrane</keyword>
<gene>
    <name evidence="2" type="ORF">KSU1_C1427</name>
</gene>
<dbReference type="STRING" id="247490.KSU1_C1427"/>
<accession>I3IMS8</accession>
<dbReference type="EMBL" id="BAFH01000003">
    <property type="protein sequence ID" value="GAB63023.1"/>
    <property type="molecule type" value="Genomic_DNA"/>
</dbReference>
<organism evidence="2 3">
    <name type="scientific">Candidatus Jettenia caeni</name>
    <dbReference type="NCBI Taxonomy" id="247490"/>
    <lineage>
        <taxon>Bacteria</taxon>
        <taxon>Pseudomonadati</taxon>
        <taxon>Planctomycetota</taxon>
        <taxon>Candidatus Brocadiia</taxon>
        <taxon>Candidatus Brocadiales</taxon>
        <taxon>Candidatus Brocadiaceae</taxon>
        <taxon>Candidatus Jettenia</taxon>
    </lineage>
</organism>
<keyword evidence="3" id="KW-1185">Reference proteome</keyword>
<reference evidence="2 3" key="1">
    <citation type="journal article" date="2012" name="FEBS Lett.">
        <title>Anammox organism KSU-1 expresses a NirK-type copper-containing nitrite reductase instead of a NirS-type with cytochrome cd1.</title>
        <authorList>
            <person name="Hira D."/>
            <person name="Toh H."/>
            <person name="Migita C.T."/>
            <person name="Okubo H."/>
            <person name="Nishiyama T."/>
            <person name="Hattori M."/>
            <person name="Furukawa K."/>
            <person name="Fujii T."/>
        </authorList>
    </citation>
    <scope>NUCLEOTIDE SEQUENCE [LARGE SCALE GENOMIC DNA]</scope>
</reference>
<feature type="transmembrane region" description="Helical" evidence="1">
    <location>
        <begin position="16"/>
        <end position="35"/>
    </location>
</feature>
<dbReference type="Proteomes" id="UP000002985">
    <property type="component" value="Unassembled WGS sequence"/>
</dbReference>